<feature type="transmembrane region" description="Helical" evidence="11">
    <location>
        <begin position="658"/>
        <end position="678"/>
    </location>
</feature>
<evidence type="ECO:0000256" key="1">
    <source>
        <dbReference type="ARBA" id="ARBA00004479"/>
    </source>
</evidence>
<evidence type="ECO:0000256" key="7">
    <source>
        <dbReference type="ARBA" id="ARBA00023157"/>
    </source>
</evidence>
<feature type="region of interest" description="Disordered" evidence="10">
    <location>
        <begin position="710"/>
        <end position="766"/>
    </location>
</feature>
<evidence type="ECO:0000256" key="12">
    <source>
        <dbReference type="SAM" id="SignalP"/>
    </source>
</evidence>
<dbReference type="InterPro" id="IPR018097">
    <property type="entry name" value="EGF_Ca-bd_CS"/>
</dbReference>
<keyword evidence="16" id="KW-1185">Reference proteome</keyword>
<dbReference type="PANTHER" id="PTHR22702">
    <property type="entry name" value="PROTEASE-ASSOCIATED DOMAIN-CONTAINING PROTEIN"/>
    <property type="match status" value="1"/>
</dbReference>
<dbReference type="Gene3D" id="2.10.25.10">
    <property type="entry name" value="Laminin"/>
    <property type="match status" value="1"/>
</dbReference>
<dbReference type="Gene3D" id="3.50.30.30">
    <property type="match status" value="1"/>
</dbReference>
<dbReference type="OrthoDB" id="10045365at2759"/>
<evidence type="ECO:0000256" key="2">
    <source>
        <dbReference type="ARBA" id="ARBA00022692"/>
    </source>
</evidence>
<dbReference type="Pfam" id="PF02225">
    <property type="entry name" value="PA"/>
    <property type="match status" value="1"/>
</dbReference>
<feature type="domain" description="PA" evidence="13">
    <location>
        <begin position="88"/>
        <end position="188"/>
    </location>
</feature>
<feature type="signal peptide" evidence="12">
    <location>
        <begin position="1"/>
        <end position="22"/>
    </location>
</feature>
<evidence type="ECO:0000313" key="16">
    <source>
        <dbReference type="Proteomes" id="UP000612055"/>
    </source>
</evidence>
<reference evidence="15" key="1">
    <citation type="journal article" date="2020" name="bioRxiv">
        <title>Comparative genomics of Chlamydomonas.</title>
        <authorList>
            <person name="Craig R.J."/>
            <person name="Hasan A.R."/>
            <person name="Ness R.W."/>
            <person name="Keightley P.D."/>
        </authorList>
    </citation>
    <scope>NUCLEOTIDE SEQUENCE</scope>
    <source>
        <strain evidence="15">CCAP 11/70</strain>
    </source>
</reference>
<feature type="compositionally biased region" description="Low complexity" evidence="10">
    <location>
        <begin position="858"/>
        <end position="868"/>
    </location>
</feature>
<keyword evidence="2 11" id="KW-0812">Transmembrane</keyword>
<evidence type="ECO:0000313" key="15">
    <source>
        <dbReference type="EMBL" id="KAG2487035.1"/>
    </source>
</evidence>
<feature type="compositionally biased region" description="Low complexity" evidence="10">
    <location>
        <begin position="711"/>
        <end position="726"/>
    </location>
</feature>
<dbReference type="GO" id="GO:0012505">
    <property type="term" value="C:endomembrane system"/>
    <property type="evidence" value="ECO:0007669"/>
    <property type="project" value="UniProtKB-SubCell"/>
</dbReference>
<protein>
    <recommendedName>
        <fullName evidence="17">PA domain-containing protein</fullName>
    </recommendedName>
</protein>
<evidence type="ECO:0000256" key="4">
    <source>
        <dbReference type="ARBA" id="ARBA00022737"/>
    </source>
</evidence>
<feature type="chain" id="PRO_5032774645" description="PA domain-containing protein" evidence="12">
    <location>
        <begin position="23"/>
        <end position="877"/>
    </location>
</feature>
<dbReference type="AlphaFoldDB" id="A0A835XP30"/>
<keyword evidence="6 11" id="KW-0472">Membrane</keyword>
<keyword evidence="3 12" id="KW-0732">Signal</keyword>
<feature type="region of interest" description="Disordered" evidence="10">
    <location>
        <begin position="815"/>
        <end position="877"/>
    </location>
</feature>
<evidence type="ECO:0000256" key="8">
    <source>
        <dbReference type="ARBA" id="ARBA00023180"/>
    </source>
</evidence>
<comment type="subcellular location">
    <subcellularLocation>
        <location evidence="9">Endomembrane system</location>
        <topology evidence="9">Single-pass membrane protein</topology>
    </subcellularLocation>
    <subcellularLocation>
        <location evidence="1">Membrane</location>
        <topology evidence="1">Single-pass type I membrane protein</topology>
    </subcellularLocation>
</comment>
<comment type="caution">
    <text evidence="15">The sequence shown here is derived from an EMBL/GenBank/DDBJ whole genome shotgun (WGS) entry which is preliminary data.</text>
</comment>
<sequence>MRPLRATIAVVALSLLAAAVEAGYSIESAGVKIIMPPDQKKVVKMAMADFGKPKYGGSMIGSLVYPTSATGYPSANNNLGFKCYPEDCQYGCELFNTSIPPFRIPREAGKFNIMLLDRGPRNQLGHTACYFLDKIYHAQLAGADAVLVANDETGDLSTAVAPEDDDTAKTLAAIDISAAMISLEDALLLRELLRNGPVQLQLNWTAVVPKQAVVEWEFWTNSNDECGAGCRSQMDFVRDMRDKAQAMEARGQARFTPHYLLWNCPAAFLNTTECKTECVMNGTYCVPDPDDDTSKGYSGKDVLLMNMRQLCFHRLAKAAGNGSLWWDYAVQFASNCTMASQNYTLDCAVKVFNALGGPSLGGGRAAWDACASFNETDALARAATDPKALQIPVLEEELASQRGNDSAGIAAVSILPTVRINGKQYRGSLDVGSVMRGICAGFPDGGEPPICNQAWISDDECLPGGVGYLACMSGDLAATGKTRCVNTFKGYSCECKDGMFKYTNPQTGEERCEDINECLATNVPITNPACACPRCACVNKVGSYNCTGPLENKCKAENKWGGCWTSTVNGESFSACVDTVWEFQRMAARGLVNESDPWFKCECPKCFKATAAGTCEPVCDLALCDRGTGNCVPKGSSTGGGGGGGGGGGSSKGGISGVALVFTVLASALLAGVAVLAAQRFLLRQRMGDEIRDIMAQYMPLQERERQQLMAARGAAGRGPPRSGALRPDEDSDDDAMGQAGSYGWGGPTAQPPGPSPLGPLGPGAAAAPALAAASTRAVWGPPPVNAFASSTSAPKPKPAPAAATTAAPLVDVFTLGDETPGSGAGGAGAGAGGAGGPLGLGSAMSGDADPLLGRDMAGGSSAGAGAAPPKADNPFM</sequence>
<dbReference type="InterPro" id="IPR056858">
    <property type="entry name" value="VSR_TRX"/>
</dbReference>
<organism evidence="15 16">
    <name type="scientific">Edaphochlamys debaryana</name>
    <dbReference type="NCBI Taxonomy" id="47281"/>
    <lineage>
        <taxon>Eukaryota</taxon>
        <taxon>Viridiplantae</taxon>
        <taxon>Chlorophyta</taxon>
        <taxon>core chlorophytes</taxon>
        <taxon>Chlorophyceae</taxon>
        <taxon>CS clade</taxon>
        <taxon>Chlamydomonadales</taxon>
        <taxon>Chlamydomonadales incertae sedis</taxon>
        <taxon>Edaphochlamys</taxon>
    </lineage>
</organism>
<evidence type="ECO:0000256" key="11">
    <source>
        <dbReference type="SAM" id="Phobius"/>
    </source>
</evidence>
<dbReference type="GO" id="GO:0005509">
    <property type="term" value="F:calcium ion binding"/>
    <property type="evidence" value="ECO:0007669"/>
    <property type="project" value="InterPro"/>
</dbReference>
<evidence type="ECO:0008006" key="17">
    <source>
        <dbReference type="Google" id="ProtNLM"/>
    </source>
</evidence>
<dbReference type="PROSITE" id="PS01187">
    <property type="entry name" value="EGF_CA"/>
    <property type="match status" value="1"/>
</dbReference>
<keyword evidence="5 11" id="KW-1133">Transmembrane helix</keyword>
<gene>
    <name evidence="15" type="ORF">HYH03_014281</name>
</gene>
<accession>A0A835XP30</accession>
<dbReference type="EMBL" id="JAEHOE010000102">
    <property type="protein sequence ID" value="KAG2487035.1"/>
    <property type="molecule type" value="Genomic_DNA"/>
</dbReference>
<proteinExistence type="predicted"/>
<keyword evidence="8" id="KW-0325">Glycoprotein</keyword>
<name>A0A835XP30_9CHLO</name>
<evidence type="ECO:0000256" key="6">
    <source>
        <dbReference type="ARBA" id="ARBA00023136"/>
    </source>
</evidence>
<feature type="domain" description="Vacuolar sorting receptor thioredoxin-like" evidence="14">
    <location>
        <begin position="214"/>
        <end position="439"/>
    </location>
</feature>
<dbReference type="Pfam" id="PF25011">
    <property type="entry name" value="VSR_TRX"/>
    <property type="match status" value="1"/>
</dbReference>
<feature type="compositionally biased region" description="Pro residues" evidence="10">
    <location>
        <begin position="750"/>
        <end position="760"/>
    </location>
</feature>
<dbReference type="InterPro" id="IPR003137">
    <property type="entry name" value="PA_domain"/>
</dbReference>
<keyword evidence="4" id="KW-0677">Repeat</keyword>
<evidence type="ECO:0000256" key="3">
    <source>
        <dbReference type="ARBA" id="ARBA00022729"/>
    </source>
</evidence>
<dbReference type="SUPFAM" id="SSF57196">
    <property type="entry name" value="EGF/Laminin"/>
    <property type="match status" value="1"/>
</dbReference>
<evidence type="ECO:0000256" key="9">
    <source>
        <dbReference type="ARBA" id="ARBA00037847"/>
    </source>
</evidence>
<dbReference type="Proteomes" id="UP000612055">
    <property type="component" value="Unassembled WGS sequence"/>
</dbReference>
<evidence type="ECO:0000256" key="10">
    <source>
        <dbReference type="SAM" id="MobiDB-lite"/>
    </source>
</evidence>
<evidence type="ECO:0000259" key="14">
    <source>
        <dbReference type="Pfam" id="PF25011"/>
    </source>
</evidence>
<dbReference type="PANTHER" id="PTHR22702:SF1">
    <property type="entry name" value="PROTEASE-ASSOCIATED DOMAIN-CONTAINING PROTEIN 1"/>
    <property type="match status" value="1"/>
</dbReference>
<feature type="compositionally biased region" description="Gly residues" evidence="10">
    <location>
        <begin position="823"/>
        <end position="840"/>
    </location>
</feature>
<dbReference type="GO" id="GO:0016020">
    <property type="term" value="C:membrane"/>
    <property type="evidence" value="ECO:0007669"/>
    <property type="project" value="UniProtKB-SubCell"/>
</dbReference>
<keyword evidence="7" id="KW-1015">Disulfide bond</keyword>
<evidence type="ECO:0000259" key="13">
    <source>
        <dbReference type="Pfam" id="PF02225"/>
    </source>
</evidence>
<evidence type="ECO:0000256" key="5">
    <source>
        <dbReference type="ARBA" id="ARBA00022989"/>
    </source>
</evidence>